<feature type="domain" description="Response regulatory" evidence="4">
    <location>
        <begin position="69"/>
        <end position="203"/>
    </location>
</feature>
<evidence type="ECO:0000313" key="6">
    <source>
        <dbReference type="Proteomes" id="UP000053664"/>
    </source>
</evidence>
<dbReference type="PANTHER" id="PTHR45339">
    <property type="entry name" value="HYBRID SIGNAL TRANSDUCTION HISTIDINE KINASE J"/>
    <property type="match status" value="1"/>
</dbReference>
<gene>
    <name evidence="5" type="ORF">PFL1_05248</name>
</gene>
<dbReference type="SMART" id="SM00448">
    <property type="entry name" value="REC"/>
    <property type="match status" value="1"/>
</dbReference>
<dbReference type="SUPFAM" id="SSF52172">
    <property type="entry name" value="CheY-like"/>
    <property type="match status" value="1"/>
</dbReference>
<dbReference type="KEGG" id="pfp:PFL1_05248"/>
<dbReference type="Pfam" id="PF00072">
    <property type="entry name" value="Response_reg"/>
    <property type="match status" value="1"/>
</dbReference>
<reference evidence="5 6" key="1">
    <citation type="journal article" date="2013" name="Plant Cell">
        <title>The transition from a phytopathogenic smut ancestor to an anamorphic biocontrol agent deciphered by comparative whole-genome analysis.</title>
        <authorList>
            <person name="Lefebvre F."/>
            <person name="Joly D.L."/>
            <person name="Labbe C."/>
            <person name="Teichmann B."/>
            <person name="Linning R."/>
            <person name="Belzile F."/>
            <person name="Bakkeren G."/>
            <person name="Belanger R.R."/>
        </authorList>
    </citation>
    <scope>NUCLEOTIDE SEQUENCE [LARGE SCALE GENOMIC DNA]</scope>
    <source>
        <strain evidence="5 6">PF-1</strain>
    </source>
</reference>
<evidence type="ECO:0000256" key="3">
    <source>
        <dbReference type="PROSITE-ProRule" id="PRU00169"/>
    </source>
</evidence>
<dbReference type="Proteomes" id="UP000053664">
    <property type="component" value="Unassembled WGS sequence"/>
</dbReference>
<proteinExistence type="predicted"/>
<accession>A0A061H9Q0</accession>
<keyword evidence="1 3" id="KW-0597">Phosphoprotein</keyword>
<protein>
    <recommendedName>
        <fullName evidence="4">Response regulatory domain-containing protein</fullName>
    </recommendedName>
</protein>
<dbReference type="GO" id="GO:0000160">
    <property type="term" value="P:phosphorelay signal transduction system"/>
    <property type="evidence" value="ECO:0007669"/>
    <property type="project" value="UniProtKB-KW"/>
</dbReference>
<evidence type="ECO:0000256" key="2">
    <source>
        <dbReference type="ARBA" id="ARBA00023012"/>
    </source>
</evidence>
<dbReference type="PROSITE" id="PS50110">
    <property type="entry name" value="RESPONSE_REGULATORY"/>
    <property type="match status" value="1"/>
</dbReference>
<dbReference type="CDD" id="cd17546">
    <property type="entry name" value="REC_hyHK_CKI1_RcsC-like"/>
    <property type="match status" value="1"/>
</dbReference>
<dbReference type="PANTHER" id="PTHR45339:SF1">
    <property type="entry name" value="HYBRID SIGNAL TRANSDUCTION HISTIDINE KINASE J"/>
    <property type="match status" value="1"/>
</dbReference>
<dbReference type="AlphaFoldDB" id="A0A061H9Q0"/>
<organism evidence="5 6">
    <name type="scientific">Pseudozyma flocculosa PF-1</name>
    <dbReference type="NCBI Taxonomy" id="1277687"/>
    <lineage>
        <taxon>Eukaryota</taxon>
        <taxon>Fungi</taxon>
        <taxon>Dikarya</taxon>
        <taxon>Basidiomycota</taxon>
        <taxon>Ustilaginomycotina</taxon>
        <taxon>Ustilaginomycetes</taxon>
        <taxon>Ustilaginales</taxon>
        <taxon>Ustilaginaceae</taxon>
        <taxon>Pseudozyma</taxon>
    </lineage>
</organism>
<dbReference type="GeneID" id="19319344"/>
<evidence type="ECO:0000259" key="4">
    <source>
        <dbReference type="PROSITE" id="PS50110"/>
    </source>
</evidence>
<dbReference type="HOGENOM" id="CLU_000445_69_12_1"/>
<dbReference type="OrthoDB" id="21225at2759"/>
<evidence type="ECO:0000256" key="1">
    <source>
        <dbReference type="ARBA" id="ARBA00022553"/>
    </source>
</evidence>
<evidence type="ECO:0000313" key="5">
    <source>
        <dbReference type="EMBL" id="EPQ27326.1"/>
    </source>
</evidence>
<keyword evidence="2" id="KW-0902">Two-component regulatory system</keyword>
<feature type="modified residue" description="4-aspartylphosphate" evidence="3">
    <location>
        <position position="118"/>
    </location>
</feature>
<dbReference type="eggNOG" id="KOG0519">
    <property type="taxonomic scope" value="Eukaryota"/>
</dbReference>
<dbReference type="RefSeq" id="XP_007880967.1">
    <property type="nucleotide sequence ID" value="XM_007882776.1"/>
</dbReference>
<dbReference type="InterPro" id="IPR001789">
    <property type="entry name" value="Sig_transdc_resp-reg_receiver"/>
</dbReference>
<sequence>MAQPMLASRQPADLTTAAATAGVAGPSSSHLVPGCAFDAAHPVASTSAGTTAHHAPTTHVIVPAPPPFTVLIVDDNAINRRMLQFPLSKAGISCVEAADGLEAVQMFALHAPDLVLMDITMPVMDGFQASFEIRQLEHFAAAEQDEHSGSSMAGRARRNCRIVATTSLQSEADLRHGQEAGMDDWLVKPIKPAKLVADVKAFQQMLAVEAAIPS</sequence>
<dbReference type="InterPro" id="IPR011006">
    <property type="entry name" value="CheY-like_superfamily"/>
</dbReference>
<name>A0A061H9Q0_9BASI</name>
<dbReference type="EMBL" id="KE361640">
    <property type="protein sequence ID" value="EPQ27326.1"/>
    <property type="molecule type" value="Genomic_DNA"/>
</dbReference>
<dbReference type="Gene3D" id="3.40.50.2300">
    <property type="match status" value="1"/>
</dbReference>